<proteinExistence type="predicted"/>
<reference evidence="6" key="1">
    <citation type="submission" date="2022-10" db="EMBL/GenBank/DDBJ databases">
        <title>The complete genomes of actinobacterial strains from the NBC collection.</title>
        <authorList>
            <person name="Joergensen T.S."/>
            <person name="Alvarez Arevalo M."/>
            <person name="Sterndorff E.B."/>
            <person name="Faurdal D."/>
            <person name="Vuksanovic O."/>
            <person name="Mourched A.-S."/>
            <person name="Charusanti P."/>
            <person name="Shaw S."/>
            <person name="Blin K."/>
            <person name="Weber T."/>
        </authorList>
    </citation>
    <scope>NUCLEOTIDE SEQUENCE</scope>
    <source>
        <strain evidence="6">NBC_00049</strain>
    </source>
</reference>
<evidence type="ECO:0000256" key="2">
    <source>
        <dbReference type="ARBA" id="ARBA00022630"/>
    </source>
</evidence>
<keyword evidence="4" id="KW-0560">Oxidoreductase</keyword>
<dbReference type="EMBL" id="CP108264">
    <property type="protein sequence ID" value="WTU78094.1"/>
    <property type="molecule type" value="Genomic_DNA"/>
</dbReference>
<dbReference type="InterPro" id="IPR006076">
    <property type="entry name" value="FAD-dep_OxRdtase"/>
</dbReference>
<dbReference type="Pfam" id="PF01266">
    <property type="entry name" value="DAO"/>
    <property type="match status" value="1"/>
</dbReference>
<keyword evidence="3" id="KW-0274">FAD</keyword>
<dbReference type="AlphaFoldDB" id="A0AAU2K2Z1"/>
<dbReference type="InterPro" id="IPR045170">
    <property type="entry name" value="MTOX"/>
</dbReference>
<dbReference type="GO" id="GO:0008115">
    <property type="term" value="F:sarcosine oxidase activity"/>
    <property type="evidence" value="ECO:0007669"/>
    <property type="project" value="TreeGrafter"/>
</dbReference>
<accession>A0AAU2K2Z1</accession>
<evidence type="ECO:0000259" key="5">
    <source>
        <dbReference type="Pfam" id="PF01266"/>
    </source>
</evidence>
<evidence type="ECO:0000256" key="1">
    <source>
        <dbReference type="ARBA" id="ARBA00001974"/>
    </source>
</evidence>
<dbReference type="PANTHER" id="PTHR10961">
    <property type="entry name" value="PEROXISOMAL SARCOSINE OXIDASE"/>
    <property type="match status" value="1"/>
</dbReference>
<organism evidence="6">
    <name type="scientific">Streptomyces sp. NBC_00049</name>
    <dbReference type="NCBI Taxonomy" id="2903617"/>
    <lineage>
        <taxon>Bacteria</taxon>
        <taxon>Bacillati</taxon>
        <taxon>Actinomycetota</taxon>
        <taxon>Actinomycetes</taxon>
        <taxon>Kitasatosporales</taxon>
        <taxon>Streptomycetaceae</taxon>
        <taxon>Streptomyces</taxon>
    </lineage>
</organism>
<gene>
    <name evidence="6" type="ORF">OG327_35005</name>
</gene>
<evidence type="ECO:0000256" key="3">
    <source>
        <dbReference type="ARBA" id="ARBA00022827"/>
    </source>
</evidence>
<keyword evidence="2" id="KW-0285">Flavoprotein</keyword>
<dbReference type="Gene3D" id="3.50.50.60">
    <property type="entry name" value="FAD/NAD(P)-binding domain"/>
    <property type="match status" value="1"/>
</dbReference>
<dbReference type="Gene3D" id="3.30.9.10">
    <property type="entry name" value="D-Amino Acid Oxidase, subunit A, domain 2"/>
    <property type="match status" value="1"/>
</dbReference>
<evidence type="ECO:0000256" key="4">
    <source>
        <dbReference type="ARBA" id="ARBA00023002"/>
    </source>
</evidence>
<dbReference type="PANTHER" id="PTHR10961:SF46">
    <property type="entry name" value="PEROXISOMAL SARCOSINE OXIDASE"/>
    <property type="match status" value="1"/>
</dbReference>
<protein>
    <submittedName>
        <fullName evidence="6">FAD-binding oxidoreductase</fullName>
    </submittedName>
</protein>
<dbReference type="InterPro" id="IPR036188">
    <property type="entry name" value="FAD/NAD-bd_sf"/>
</dbReference>
<evidence type="ECO:0000313" key="6">
    <source>
        <dbReference type="EMBL" id="WTU78094.1"/>
    </source>
</evidence>
<feature type="domain" description="FAD dependent oxidoreductase" evidence="5">
    <location>
        <begin position="9"/>
        <end position="347"/>
    </location>
</feature>
<comment type="cofactor">
    <cofactor evidence="1">
        <name>FAD</name>
        <dbReference type="ChEBI" id="CHEBI:57692"/>
    </cofactor>
</comment>
<name>A0AAU2K2Z1_9ACTN</name>
<dbReference type="GO" id="GO:0050660">
    <property type="term" value="F:flavin adenine dinucleotide binding"/>
    <property type="evidence" value="ECO:0007669"/>
    <property type="project" value="InterPro"/>
</dbReference>
<dbReference type="SUPFAM" id="SSF51905">
    <property type="entry name" value="FAD/NAD(P)-binding domain"/>
    <property type="match status" value="1"/>
</dbReference>
<sequence>MRAATVTRHVIVVGAGVTGLLTAVECALAGHRVTVLDRGPIPNPESSSFDQHRVIRTFSPDDADATGPLAAAHRRWLELEALLGASFYRRVGVVTAWPRERLAAVAAAAAAAGVSVRTVEPELLPHLEFPAGSAGVLDVDAGVLLAERVLRAAGQWLDGHPAVTLRPYRTVTDIDVDSAKIELVGGERLGADLVLVAAGPWARDLLDHPVVLHRQTMVYLRPPRNAARWWQTAPAAGGLGTDGRAWAVPPGDGTLLKISSDAVCREVTTTAGYEAENQSPWVGRLAQAPPLSGLDRYTVAAVKPCHYASDAGTGGALLTRVGPAVWSRAACGGSGFSQAPLVAGRIVDALMEEAA</sequence>